<keyword evidence="4 7" id="KW-0812">Transmembrane</keyword>
<accession>A0ABN3G050</accession>
<dbReference type="SUPFAM" id="SSF161098">
    <property type="entry name" value="MetI-like"/>
    <property type="match status" value="1"/>
</dbReference>
<gene>
    <name evidence="9" type="ORF">GCM10010170_024940</name>
</gene>
<evidence type="ECO:0000256" key="4">
    <source>
        <dbReference type="ARBA" id="ARBA00022692"/>
    </source>
</evidence>
<keyword evidence="3" id="KW-1003">Cell membrane</keyword>
<protein>
    <submittedName>
        <fullName evidence="9">Carbohydrate ABC transporter permease</fullName>
    </submittedName>
</protein>
<feature type="transmembrane region" description="Helical" evidence="7">
    <location>
        <begin position="254"/>
        <end position="275"/>
    </location>
</feature>
<dbReference type="RefSeq" id="WP_344612481.1">
    <property type="nucleotide sequence ID" value="NZ_BAAARV010000021.1"/>
</dbReference>
<proteinExistence type="inferred from homology"/>
<evidence type="ECO:0000256" key="1">
    <source>
        <dbReference type="ARBA" id="ARBA00004651"/>
    </source>
</evidence>
<keyword evidence="5 7" id="KW-1133">Transmembrane helix</keyword>
<evidence type="ECO:0000313" key="9">
    <source>
        <dbReference type="EMBL" id="GAA2341415.1"/>
    </source>
</evidence>
<dbReference type="InterPro" id="IPR000515">
    <property type="entry name" value="MetI-like"/>
</dbReference>
<feature type="transmembrane region" description="Helical" evidence="7">
    <location>
        <begin position="153"/>
        <end position="171"/>
    </location>
</feature>
<organism evidence="9 10">
    <name type="scientific">Dactylosporangium salmoneum</name>
    <dbReference type="NCBI Taxonomy" id="53361"/>
    <lineage>
        <taxon>Bacteria</taxon>
        <taxon>Bacillati</taxon>
        <taxon>Actinomycetota</taxon>
        <taxon>Actinomycetes</taxon>
        <taxon>Micromonosporales</taxon>
        <taxon>Micromonosporaceae</taxon>
        <taxon>Dactylosporangium</taxon>
    </lineage>
</organism>
<evidence type="ECO:0000259" key="8">
    <source>
        <dbReference type="PROSITE" id="PS50928"/>
    </source>
</evidence>
<comment type="similarity">
    <text evidence="7">Belongs to the binding-protein-dependent transport system permease family.</text>
</comment>
<comment type="caution">
    <text evidence="9">The sequence shown here is derived from an EMBL/GenBank/DDBJ whole genome shotgun (WGS) entry which is preliminary data.</text>
</comment>
<dbReference type="Gene3D" id="1.10.3720.10">
    <property type="entry name" value="MetI-like"/>
    <property type="match status" value="1"/>
</dbReference>
<dbReference type="CDD" id="cd06261">
    <property type="entry name" value="TM_PBP2"/>
    <property type="match status" value="1"/>
</dbReference>
<keyword evidence="6 7" id="KW-0472">Membrane</keyword>
<evidence type="ECO:0000256" key="3">
    <source>
        <dbReference type="ARBA" id="ARBA00022475"/>
    </source>
</evidence>
<keyword evidence="10" id="KW-1185">Reference proteome</keyword>
<evidence type="ECO:0000256" key="2">
    <source>
        <dbReference type="ARBA" id="ARBA00022448"/>
    </source>
</evidence>
<feature type="transmembrane region" description="Helical" evidence="7">
    <location>
        <begin position="84"/>
        <end position="109"/>
    </location>
</feature>
<evidence type="ECO:0000256" key="6">
    <source>
        <dbReference type="ARBA" id="ARBA00023136"/>
    </source>
</evidence>
<feature type="transmembrane region" description="Helical" evidence="7">
    <location>
        <begin position="28"/>
        <end position="50"/>
    </location>
</feature>
<dbReference type="PANTHER" id="PTHR43744:SF8">
    <property type="entry name" value="SN-GLYCEROL-3-PHOSPHATE TRANSPORT SYSTEM PERMEASE PROTEIN UGPE"/>
    <property type="match status" value="1"/>
</dbReference>
<keyword evidence="2 7" id="KW-0813">Transport</keyword>
<dbReference type="PROSITE" id="PS50928">
    <property type="entry name" value="ABC_TM1"/>
    <property type="match status" value="1"/>
</dbReference>
<evidence type="ECO:0000256" key="5">
    <source>
        <dbReference type="ARBA" id="ARBA00022989"/>
    </source>
</evidence>
<dbReference type="Proteomes" id="UP001501444">
    <property type="component" value="Unassembled WGS sequence"/>
</dbReference>
<feature type="transmembrane region" description="Helical" evidence="7">
    <location>
        <begin position="121"/>
        <end position="141"/>
    </location>
</feature>
<reference evidence="9 10" key="1">
    <citation type="journal article" date="2019" name="Int. J. Syst. Evol. Microbiol.">
        <title>The Global Catalogue of Microorganisms (GCM) 10K type strain sequencing project: providing services to taxonomists for standard genome sequencing and annotation.</title>
        <authorList>
            <consortium name="The Broad Institute Genomics Platform"/>
            <consortium name="The Broad Institute Genome Sequencing Center for Infectious Disease"/>
            <person name="Wu L."/>
            <person name="Ma J."/>
        </authorList>
    </citation>
    <scope>NUCLEOTIDE SEQUENCE [LARGE SCALE GENOMIC DNA]</scope>
    <source>
        <strain evidence="9 10">JCM 3272</strain>
    </source>
</reference>
<evidence type="ECO:0000256" key="7">
    <source>
        <dbReference type="RuleBase" id="RU363032"/>
    </source>
</evidence>
<feature type="domain" description="ABC transmembrane type-1" evidence="8">
    <location>
        <begin position="85"/>
        <end position="275"/>
    </location>
</feature>
<sequence length="290" mass="31761">MSVELDRRPGVTPVREARRTRTGRGWEYVILSVAVVIILGPFLIAALTSLRTNADYVSSTSVIPTEFTLSNYVRVFEEIPMGRMILNGLFIAVLGTVGGLAASLVGAFCFAKLRFVGREPLFGVVLFTMLVPSTVTLIPLYTIIRALGLVDTPWALILPLCTGSAFAVFFLRQHLMSVPHEFYEAAALDGCSFPGTIFRVYLPLVRGPLAILAILNFLASWNDLLGPLIYLNTPEEMTPTVGLTYFRGQYTTDFPVMLAGALVVLVPTTIIFLVFNRHIRDGLAISGSLK</sequence>
<comment type="subcellular location">
    <subcellularLocation>
        <location evidence="1 7">Cell membrane</location>
        <topology evidence="1 7">Multi-pass membrane protein</topology>
    </subcellularLocation>
</comment>
<dbReference type="EMBL" id="BAAARV010000021">
    <property type="protein sequence ID" value="GAA2341415.1"/>
    <property type="molecule type" value="Genomic_DNA"/>
</dbReference>
<dbReference type="InterPro" id="IPR035906">
    <property type="entry name" value="MetI-like_sf"/>
</dbReference>
<dbReference type="PANTHER" id="PTHR43744">
    <property type="entry name" value="ABC TRANSPORTER PERMEASE PROTEIN MG189-RELATED-RELATED"/>
    <property type="match status" value="1"/>
</dbReference>
<name>A0ABN3G050_9ACTN</name>
<dbReference type="Pfam" id="PF00528">
    <property type="entry name" value="BPD_transp_1"/>
    <property type="match status" value="1"/>
</dbReference>
<evidence type="ECO:0000313" key="10">
    <source>
        <dbReference type="Proteomes" id="UP001501444"/>
    </source>
</evidence>